<name>A0A396H701_MEDTR</name>
<gene>
    <name evidence="3" type="ORF">MtrunA17_Chr7g0270011</name>
</gene>
<feature type="compositionally biased region" description="Basic and acidic residues" evidence="1">
    <location>
        <begin position="202"/>
        <end position="218"/>
    </location>
</feature>
<reference evidence="3" key="1">
    <citation type="journal article" date="2018" name="Nat. Plants">
        <title>Whole-genome landscape of Medicago truncatula symbiotic genes.</title>
        <authorList>
            <person name="Pecrix Y."/>
            <person name="Gamas P."/>
            <person name="Carrere S."/>
        </authorList>
    </citation>
    <scope>NUCLEOTIDE SEQUENCE</scope>
    <source>
        <tissue evidence="3">Leaves</tissue>
    </source>
</reference>
<keyword evidence="3" id="KW-0489">Methyltransferase</keyword>
<feature type="region of interest" description="Disordered" evidence="1">
    <location>
        <begin position="200"/>
        <end position="225"/>
    </location>
</feature>
<comment type="caution">
    <text evidence="3">The sequence shown here is derived from an EMBL/GenBank/DDBJ whole genome shotgun (WGS) entry which is preliminary data.</text>
</comment>
<dbReference type="PANTHER" id="PTHR45747:SF14">
    <property type="entry name" value="HISTONE-LYSINE N-METHYLTRANSFERASE EZA1"/>
    <property type="match status" value="1"/>
</dbReference>
<dbReference type="InterPro" id="IPR045318">
    <property type="entry name" value="EZH1/2-like"/>
</dbReference>
<feature type="domain" description="Histone-lysine N-methyltransferase CLF-like HTH" evidence="2">
    <location>
        <begin position="68"/>
        <end position="103"/>
    </location>
</feature>
<dbReference type="GO" id="GO:0032259">
    <property type="term" value="P:methylation"/>
    <property type="evidence" value="ECO:0007669"/>
    <property type="project" value="UniProtKB-KW"/>
</dbReference>
<dbReference type="EMBL" id="PSQE01000007">
    <property type="protein sequence ID" value="RHN49022.1"/>
    <property type="molecule type" value="Genomic_DNA"/>
</dbReference>
<sequence>MLVISKNESLPIGGNILFSRMNRPPCTFYSPDHQVLGEEDRSNKPVRTIRMPSINRLPPYTSWIHLARTVFDEHGLTEEVLSIVKDVIGGTSSEIQERYKNIKEKDQNDEDRRESESQTDTFLNKSLSVSLDTFDNFYCRRCMIFDCPLHGCSQKIIYPAEKQPVWQEPEGPKEPCGEHCYLHNKDVTISNCMRGLNLDANNDEKNDMDERKSKHLSDSIEGQAEEESIPSDWKLLEKELYLKGIEMFGRNSCLIAKNILFMMKTCTEVARYMYAEESIPHGSMGENGQSNAMRIVSTIIHFISPSPLCFFLVQVLNCPYHIL</sequence>
<protein>
    <submittedName>
        <fullName evidence="3">Putative histone-lysine N-methyltransferase</fullName>
        <ecNumber evidence="3">2.1.1.43</ecNumber>
    </submittedName>
</protein>
<dbReference type="Pfam" id="PF25996">
    <property type="entry name" value="HTH_CLF_N"/>
    <property type="match status" value="1"/>
</dbReference>
<dbReference type="EC" id="2.1.1.43" evidence="3"/>
<evidence type="ECO:0000259" key="2">
    <source>
        <dbReference type="Pfam" id="PF25996"/>
    </source>
</evidence>
<accession>A0A396H701</accession>
<evidence type="ECO:0000256" key="1">
    <source>
        <dbReference type="SAM" id="MobiDB-lite"/>
    </source>
</evidence>
<dbReference type="GO" id="GO:0042054">
    <property type="term" value="F:histone methyltransferase activity"/>
    <property type="evidence" value="ECO:0007669"/>
    <property type="project" value="InterPro"/>
</dbReference>
<dbReference type="Gramene" id="rna43803">
    <property type="protein sequence ID" value="RHN49022.1"/>
    <property type="gene ID" value="gene43803"/>
</dbReference>
<evidence type="ECO:0000313" key="3">
    <source>
        <dbReference type="EMBL" id="RHN49022.1"/>
    </source>
</evidence>
<organism evidence="3">
    <name type="scientific">Medicago truncatula</name>
    <name type="common">Barrel medic</name>
    <name type="synonym">Medicago tribuloides</name>
    <dbReference type="NCBI Taxonomy" id="3880"/>
    <lineage>
        <taxon>Eukaryota</taxon>
        <taxon>Viridiplantae</taxon>
        <taxon>Streptophyta</taxon>
        <taxon>Embryophyta</taxon>
        <taxon>Tracheophyta</taxon>
        <taxon>Spermatophyta</taxon>
        <taxon>Magnoliopsida</taxon>
        <taxon>eudicotyledons</taxon>
        <taxon>Gunneridae</taxon>
        <taxon>Pentapetalae</taxon>
        <taxon>rosids</taxon>
        <taxon>fabids</taxon>
        <taxon>Fabales</taxon>
        <taxon>Fabaceae</taxon>
        <taxon>Papilionoideae</taxon>
        <taxon>50 kb inversion clade</taxon>
        <taxon>NPAAA clade</taxon>
        <taxon>Hologalegina</taxon>
        <taxon>IRL clade</taxon>
        <taxon>Trifolieae</taxon>
        <taxon>Medicago</taxon>
    </lineage>
</organism>
<dbReference type="AlphaFoldDB" id="A0A396H701"/>
<dbReference type="PANTHER" id="PTHR45747">
    <property type="entry name" value="HISTONE-LYSINE N-METHYLTRANSFERASE E(Z)"/>
    <property type="match status" value="1"/>
</dbReference>
<dbReference type="InterPro" id="IPR058609">
    <property type="entry name" value="HTH_CLF-like"/>
</dbReference>
<dbReference type="Proteomes" id="UP000265566">
    <property type="component" value="Chromosome 7"/>
</dbReference>
<proteinExistence type="predicted"/>
<keyword evidence="3" id="KW-0808">Transferase</keyword>